<comment type="caution">
    <text evidence="1">The sequence shown here is derived from an EMBL/GenBank/DDBJ whole genome shotgun (WGS) entry which is preliminary data.</text>
</comment>
<reference evidence="1 2" key="1">
    <citation type="journal article" date="2016" name="Nat. Commun.">
        <title>Thousands of microbial genomes shed light on interconnected biogeochemical processes in an aquifer system.</title>
        <authorList>
            <person name="Anantharaman K."/>
            <person name="Brown C.T."/>
            <person name="Hug L.A."/>
            <person name="Sharon I."/>
            <person name="Castelle C.J."/>
            <person name="Probst A.J."/>
            <person name="Thomas B.C."/>
            <person name="Singh A."/>
            <person name="Wilkins M.J."/>
            <person name="Karaoz U."/>
            <person name="Brodie E.L."/>
            <person name="Williams K.H."/>
            <person name="Hubbard S.S."/>
            <person name="Banfield J.F."/>
        </authorList>
    </citation>
    <scope>NUCLEOTIDE SEQUENCE [LARGE SCALE GENOMIC DNA]</scope>
</reference>
<protein>
    <submittedName>
        <fullName evidence="1">Uncharacterized protein</fullName>
    </submittedName>
</protein>
<gene>
    <name evidence="1" type="ORF">A3D62_03230</name>
</gene>
<name>A0A1F6D0S2_9BACT</name>
<evidence type="ECO:0000313" key="2">
    <source>
        <dbReference type="Proteomes" id="UP000177659"/>
    </source>
</evidence>
<proteinExistence type="predicted"/>
<dbReference type="AlphaFoldDB" id="A0A1F6D0S2"/>
<evidence type="ECO:0000313" key="1">
    <source>
        <dbReference type="EMBL" id="OGG55028.1"/>
    </source>
</evidence>
<sequence length="113" mass="11711">MSAYLNINYITRVALLAIVFSFGMTQVYAAWSGPSAVPPGSNISTPINNGTTDQIKSGGLGAEVVSVFGQGSFDGEVIVGNSQAECDADLEGALRHVASSGLELCNGEEWQAI</sequence>
<dbReference type="Proteomes" id="UP000177659">
    <property type="component" value="Unassembled WGS sequence"/>
</dbReference>
<accession>A0A1F6D0S2</accession>
<dbReference type="EMBL" id="MFLC01000025">
    <property type="protein sequence ID" value="OGG55028.1"/>
    <property type="molecule type" value="Genomic_DNA"/>
</dbReference>
<organism evidence="1 2">
    <name type="scientific">Candidatus Kaiserbacteria bacterium RIFCSPHIGHO2_02_FULL_49_11</name>
    <dbReference type="NCBI Taxonomy" id="1798489"/>
    <lineage>
        <taxon>Bacteria</taxon>
        <taxon>Candidatus Kaiseribacteriota</taxon>
    </lineage>
</organism>